<organism evidence="1 2">
    <name type="scientific">Candidatus Nitrosarchaeum limnium BG20</name>
    <dbReference type="NCBI Taxonomy" id="859192"/>
    <lineage>
        <taxon>Archaea</taxon>
        <taxon>Nitrososphaerota</taxon>
        <taxon>Nitrososphaeria</taxon>
        <taxon>Nitrosopumilales</taxon>
        <taxon>Nitrosopumilaceae</taxon>
        <taxon>Nitrosarchaeum</taxon>
    </lineage>
</organism>
<dbReference type="AlphaFoldDB" id="S2EB42"/>
<name>S2EB42_9ARCH</name>
<proteinExistence type="predicted"/>
<evidence type="ECO:0000313" key="2">
    <source>
        <dbReference type="Proteomes" id="UP000014065"/>
    </source>
</evidence>
<accession>S2EB42</accession>
<evidence type="ECO:0000313" key="1">
    <source>
        <dbReference type="EMBL" id="EPA06561.1"/>
    </source>
</evidence>
<dbReference type="Proteomes" id="UP000014065">
    <property type="component" value="Unassembled WGS sequence"/>
</dbReference>
<dbReference type="EMBL" id="AHJG01000035">
    <property type="protein sequence ID" value="EPA06561.1"/>
    <property type="molecule type" value="Genomic_DNA"/>
</dbReference>
<sequence>MIVVAAFIITAVFVGYHASQEPQEKMSEGHSVPSLVSSFSNHAKQSASSLFISTYSFQI</sequence>
<reference evidence="1 2" key="1">
    <citation type="journal article" date="2012" name="J. Bacteriol.">
        <title>Genome Sequence of "Candidatus Nitrosoarchaeum limnia" BG20, a Low-Salinity Ammonia-Oxidizing Archaeon from the San Francisco Bay Estuary.</title>
        <authorList>
            <person name="Mosier A.C."/>
            <person name="Allen E.E."/>
            <person name="Kim M."/>
            <person name="Ferriera S."/>
            <person name="Francis C.A."/>
        </authorList>
    </citation>
    <scope>NUCLEOTIDE SEQUENCE [LARGE SCALE GENOMIC DNA]</scope>
    <source>
        <strain evidence="1 2">BG20</strain>
    </source>
</reference>
<comment type="caution">
    <text evidence="1">The sequence shown here is derived from an EMBL/GenBank/DDBJ whole genome shotgun (WGS) entry which is preliminary data.</text>
</comment>
<gene>
    <name evidence="1" type="ORF">BG20_I1145</name>
</gene>
<protein>
    <submittedName>
        <fullName evidence="1">Uncharacterized protein</fullName>
    </submittedName>
</protein>
<keyword evidence="2" id="KW-1185">Reference proteome</keyword>
<dbReference type="RefSeq" id="WP_048096968.1">
    <property type="nucleotide sequence ID" value="NZ_AHJG01000035.1"/>
</dbReference>